<evidence type="ECO:0000313" key="1">
    <source>
        <dbReference type="EMBL" id="AUF82156.1"/>
    </source>
</evidence>
<dbReference type="EMBL" id="KY322437">
    <property type="protein sequence ID" value="AUF82156.1"/>
    <property type="molecule type" value="Genomic_DNA"/>
</dbReference>
<reference evidence="1" key="1">
    <citation type="journal article" date="2018" name="Virology">
        <title>A giant virus infecting green algae encodes key fermentation genes.</title>
        <authorList>
            <person name="Schvarcz C.R."/>
            <person name="Steward G.F."/>
        </authorList>
    </citation>
    <scope>NUCLEOTIDE SEQUENCE [LARGE SCALE GENOMIC DNA]</scope>
</reference>
<proteinExistence type="predicted"/>
<protein>
    <submittedName>
        <fullName evidence="1">Uncharacterized protein</fullName>
    </submittedName>
</protein>
<gene>
    <name evidence="1" type="ORF">TetV_064</name>
</gene>
<sequence>MNNVEYDRYVRMILNLVDTFFSPISKNMKDIANEIHSNGNNANLKLLLNENSWCMAQISDLLDNYNHKFLPKFVDLETYDAMYRYVELNDVLSYNLQPRVFSFSVPTNRNWEALRQPNNYLAVFKVKSTNILCKIHCYSDSISVVPCNTIYTELLYSTKRYKWLGFNFRIVKSSGVKTYIMAFSDSNVSSPPDPIEDNITSHVNTALTLGWTSKEVESFITSHEELPVVIY</sequence>
<name>A0A2P0VMP3_9VIRU</name>
<keyword evidence="2" id="KW-1185">Reference proteome</keyword>
<accession>A0A2P0VMP3</accession>
<evidence type="ECO:0000313" key="2">
    <source>
        <dbReference type="Proteomes" id="UP000244773"/>
    </source>
</evidence>
<organism evidence="1">
    <name type="scientific">Tetraselmis virus 1</name>
    <dbReference type="NCBI Taxonomy" id="2060617"/>
    <lineage>
        <taxon>Viruses</taxon>
        <taxon>Varidnaviria</taxon>
        <taxon>Bamfordvirae</taxon>
        <taxon>Nucleocytoviricota</taxon>
        <taxon>Megaviricetes</taxon>
        <taxon>Imitervirales</taxon>
        <taxon>Allomimiviridae</taxon>
        <taxon>Oceanusvirus</taxon>
        <taxon>Oceanusvirus kaneohense</taxon>
    </lineage>
</organism>
<dbReference type="Proteomes" id="UP000244773">
    <property type="component" value="Segment"/>
</dbReference>